<keyword evidence="1" id="KW-0479">Metal-binding</keyword>
<accession>A0A0C1Y6F8</accession>
<reference evidence="6" key="1">
    <citation type="submission" date="2014-11" db="EMBL/GenBank/DDBJ databases">
        <authorList>
            <person name="Malar M.C."/>
            <person name="Sen D."/>
            <person name="Tripathy S."/>
        </authorList>
    </citation>
    <scope>NUCLEOTIDE SEQUENCE</scope>
    <source>
        <strain evidence="6">BDU141951</strain>
    </source>
</reference>
<dbReference type="InterPro" id="IPR001117">
    <property type="entry name" value="Cu-oxidase_2nd"/>
</dbReference>
<proteinExistence type="predicted"/>
<dbReference type="GO" id="GO:0005507">
    <property type="term" value="F:copper ion binding"/>
    <property type="evidence" value="ECO:0007669"/>
    <property type="project" value="InterPro"/>
</dbReference>
<dbReference type="Gene3D" id="2.60.40.420">
    <property type="entry name" value="Cupredoxins - blue copper proteins"/>
    <property type="match status" value="3"/>
</dbReference>
<feature type="domain" description="Plastocyanin-like" evidence="3">
    <location>
        <begin position="204"/>
        <end position="286"/>
    </location>
</feature>
<feature type="domain" description="Plastocyanin-like" evidence="4">
    <location>
        <begin position="360"/>
        <end position="473"/>
    </location>
</feature>
<dbReference type="PROSITE" id="PS00080">
    <property type="entry name" value="MULTICOPPER_OXIDASE2"/>
    <property type="match status" value="1"/>
</dbReference>
<evidence type="ECO:0000256" key="2">
    <source>
        <dbReference type="ARBA" id="ARBA00023002"/>
    </source>
</evidence>
<dbReference type="GO" id="GO:0016491">
    <property type="term" value="F:oxidoreductase activity"/>
    <property type="evidence" value="ECO:0007669"/>
    <property type="project" value="UniProtKB-KW"/>
</dbReference>
<dbReference type="InterPro" id="IPR002355">
    <property type="entry name" value="Cu_oxidase_Cu_BS"/>
</dbReference>
<evidence type="ECO:0000256" key="1">
    <source>
        <dbReference type="ARBA" id="ARBA00022723"/>
    </source>
</evidence>
<dbReference type="CDD" id="cd13853">
    <property type="entry name" value="CuRO_1_Tth-MCO_like"/>
    <property type="match status" value="1"/>
</dbReference>
<protein>
    <submittedName>
        <fullName evidence="6">Multicopper oxidase family protein</fullName>
    </submittedName>
</protein>
<dbReference type="EMBL" id="JTHE02000003">
    <property type="protein sequence ID" value="NEV69216.1"/>
    <property type="molecule type" value="Genomic_DNA"/>
</dbReference>
<gene>
    <name evidence="6" type="ORF">QQ91_019125</name>
</gene>
<dbReference type="AlphaFoldDB" id="A0A0C1Y6F8"/>
<evidence type="ECO:0000259" key="3">
    <source>
        <dbReference type="Pfam" id="PF00394"/>
    </source>
</evidence>
<dbReference type="InterPro" id="IPR045087">
    <property type="entry name" value="Cu-oxidase_fam"/>
</dbReference>
<evidence type="ECO:0000259" key="5">
    <source>
        <dbReference type="Pfam" id="PF07732"/>
    </source>
</evidence>
<dbReference type="CDD" id="cd13900">
    <property type="entry name" value="CuRO_3_Tth-MCO_like"/>
    <property type="match status" value="1"/>
</dbReference>
<name>A0A0C1Y6F8_9CYAN</name>
<dbReference type="Pfam" id="PF07731">
    <property type="entry name" value="Cu-oxidase_2"/>
    <property type="match status" value="1"/>
</dbReference>
<sequence>MKRRQFLSLMAAVSSAPLFFRCAPNQSNPLRRIVSTDGLLELSLKAQSGKPAIAGKAFQLLTYNGQVPAPILEANAGDTVRLALTNQLDAPTNLHYHGLHISPQIDDVFREVAPGESYTYEFQIPQNHPAITGWYHPHYHLNVASQVFGGLAGPLIIRGDLDDVPELRQAAEALLMLQDFDPQNTLREPHALGKRWGREGSLLTASGQQNPVIKLPQNGLLRLRLINASASRIYQLQLPEHPWFLIATDRGAIAEPTELDTLQLSPGERADLLIPGQRDPKDYEILSLPYDRGIANIVESLGDEVEQISGVVPPTQAVMATLRYQPSDRVSPLPMPQKLIPVAPLPAPQTTREFVLNHGIDSTAGSTGFIINGQSFVMDRVNTQVRLNQVEDWRIINQASMDHPFHLHTNRFQVIERNGQPETLLTWKDTVGLKGYETVTIRVRFEDFIGRTVYHCHILDHEDQGMMGILDIQPA</sequence>
<dbReference type="InterPro" id="IPR011707">
    <property type="entry name" value="Cu-oxidase-like_N"/>
</dbReference>
<evidence type="ECO:0000259" key="4">
    <source>
        <dbReference type="Pfam" id="PF07731"/>
    </source>
</evidence>
<dbReference type="PANTHER" id="PTHR11709:SF2">
    <property type="entry name" value="MULTICOPPER OXIDASE LPR1"/>
    <property type="match status" value="1"/>
</dbReference>
<organism evidence="6">
    <name type="scientific">Lyngbya confervoides BDU141951</name>
    <dbReference type="NCBI Taxonomy" id="1574623"/>
    <lineage>
        <taxon>Bacteria</taxon>
        <taxon>Bacillati</taxon>
        <taxon>Cyanobacteriota</taxon>
        <taxon>Cyanophyceae</taxon>
        <taxon>Oscillatoriophycideae</taxon>
        <taxon>Oscillatoriales</taxon>
        <taxon>Microcoleaceae</taxon>
        <taxon>Lyngbya</taxon>
    </lineage>
</organism>
<dbReference type="Pfam" id="PF07732">
    <property type="entry name" value="Cu-oxidase_3"/>
    <property type="match status" value="1"/>
</dbReference>
<evidence type="ECO:0000313" key="6">
    <source>
        <dbReference type="EMBL" id="NEV69216.1"/>
    </source>
</evidence>
<feature type="domain" description="Plastocyanin-like" evidence="5">
    <location>
        <begin position="52"/>
        <end position="159"/>
    </location>
</feature>
<dbReference type="PANTHER" id="PTHR11709">
    <property type="entry name" value="MULTI-COPPER OXIDASE"/>
    <property type="match status" value="1"/>
</dbReference>
<reference evidence="6" key="2">
    <citation type="journal article" date="2015" name="Genome Announc.">
        <title>Draft Genome Sequence of Filamentous Marine Cyanobacterium Lyngbya confervoides Strain BDU141951.</title>
        <authorList>
            <person name="Chandrababunaidu M.M."/>
            <person name="Sen D."/>
            <person name="Tripathy S."/>
        </authorList>
    </citation>
    <scope>NUCLEOTIDE SEQUENCE</scope>
    <source>
        <strain evidence="6">BDU141951</strain>
    </source>
</reference>
<dbReference type="Pfam" id="PF00394">
    <property type="entry name" value="Cu-oxidase"/>
    <property type="match status" value="1"/>
</dbReference>
<comment type="caution">
    <text evidence="6">The sequence shown here is derived from an EMBL/GenBank/DDBJ whole genome shotgun (WGS) entry which is preliminary data.</text>
</comment>
<dbReference type="InterPro" id="IPR011706">
    <property type="entry name" value="Cu-oxidase_C"/>
</dbReference>
<reference evidence="6" key="3">
    <citation type="submission" date="2020-02" db="EMBL/GenBank/DDBJ databases">
        <authorList>
            <person name="Sarangi A.N."/>
            <person name="Ghosh S."/>
            <person name="Mukherjee M."/>
            <person name="Tripathy S."/>
        </authorList>
    </citation>
    <scope>NUCLEOTIDE SEQUENCE</scope>
    <source>
        <strain evidence="6">BDU141951</strain>
    </source>
</reference>
<keyword evidence="2" id="KW-0560">Oxidoreductase</keyword>
<dbReference type="SUPFAM" id="SSF49503">
    <property type="entry name" value="Cupredoxins"/>
    <property type="match status" value="3"/>
</dbReference>
<dbReference type="InterPro" id="IPR008972">
    <property type="entry name" value="Cupredoxin"/>
</dbReference>